<evidence type="ECO:0000313" key="2">
    <source>
        <dbReference type="EMBL" id="KAH9326642.1"/>
    </source>
</evidence>
<reference evidence="2 3" key="1">
    <citation type="journal article" date="2021" name="Nat. Plants">
        <title>The Taxus genome provides insights into paclitaxel biosynthesis.</title>
        <authorList>
            <person name="Xiong X."/>
            <person name="Gou J."/>
            <person name="Liao Q."/>
            <person name="Li Y."/>
            <person name="Zhou Q."/>
            <person name="Bi G."/>
            <person name="Li C."/>
            <person name="Du R."/>
            <person name="Wang X."/>
            <person name="Sun T."/>
            <person name="Guo L."/>
            <person name="Liang H."/>
            <person name="Lu P."/>
            <person name="Wu Y."/>
            <person name="Zhang Z."/>
            <person name="Ro D.K."/>
            <person name="Shang Y."/>
            <person name="Huang S."/>
            <person name="Yan J."/>
        </authorList>
    </citation>
    <scope>NUCLEOTIDE SEQUENCE [LARGE SCALE GENOMIC DNA]</scope>
    <source>
        <strain evidence="2">Ta-2019</strain>
    </source>
</reference>
<dbReference type="Proteomes" id="UP000824469">
    <property type="component" value="Unassembled WGS sequence"/>
</dbReference>
<evidence type="ECO:0000256" key="1">
    <source>
        <dbReference type="SAM" id="MobiDB-lite"/>
    </source>
</evidence>
<keyword evidence="3" id="KW-1185">Reference proteome</keyword>
<protein>
    <submittedName>
        <fullName evidence="2">Uncharacterized protein</fullName>
    </submittedName>
</protein>
<feature type="non-terminal residue" evidence="2">
    <location>
        <position position="95"/>
    </location>
</feature>
<evidence type="ECO:0000313" key="3">
    <source>
        <dbReference type="Proteomes" id="UP000824469"/>
    </source>
</evidence>
<feature type="compositionally biased region" description="Basic and acidic residues" evidence="1">
    <location>
        <begin position="84"/>
        <end position="95"/>
    </location>
</feature>
<feature type="region of interest" description="Disordered" evidence="1">
    <location>
        <begin position="1"/>
        <end position="25"/>
    </location>
</feature>
<accession>A0AA38GQT7</accession>
<sequence>MEEETKAEVSESGGEEDSDPEWHDTQDILQVERAEQSVERVTLVSEEPLSQGLGGEDESIVGRYVAPGIGGVHQSAVASVAGADPRDPSWRPRDP</sequence>
<gene>
    <name evidence="2" type="ORF">KI387_006820</name>
</gene>
<proteinExistence type="predicted"/>
<dbReference type="AlphaFoldDB" id="A0AA38GQT7"/>
<comment type="caution">
    <text evidence="2">The sequence shown here is derived from an EMBL/GenBank/DDBJ whole genome shotgun (WGS) entry which is preliminary data.</text>
</comment>
<organism evidence="2 3">
    <name type="scientific">Taxus chinensis</name>
    <name type="common">Chinese yew</name>
    <name type="synonym">Taxus wallichiana var. chinensis</name>
    <dbReference type="NCBI Taxonomy" id="29808"/>
    <lineage>
        <taxon>Eukaryota</taxon>
        <taxon>Viridiplantae</taxon>
        <taxon>Streptophyta</taxon>
        <taxon>Embryophyta</taxon>
        <taxon>Tracheophyta</taxon>
        <taxon>Spermatophyta</taxon>
        <taxon>Pinopsida</taxon>
        <taxon>Pinidae</taxon>
        <taxon>Conifers II</taxon>
        <taxon>Cupressales</taxon>
        <taxon>Taxaceae</taxon>
        <taxon>Taxus</taxon>
    </lineage>
</organism>
<name>A0AA38GQT7_TAXCH</name>
<dbReference type="EMBL" id="JAHRHJ020000002">
    <property type="protein sequence ID" value="KAH9326642.1"/>
    <property type="molecule type" value="Genomic_DNA"/>
</dbReference>
<feature type="region of interest" description="Disordered" evidence="1">
    <location>
        <begin position="76"/>
        <end position="95"/>
    </location>
</feature>